<evidence type="ECO:0000256" key="5">
    <source>
        <dbReference type="SAM" id="MobiDB-lite"/>
    </source>
</evidence>
<dbReference type="PATRIC" id="fig|1286094.4.peg.1604"/>
<evidence type="ECO:0000256" key="2">
    <source>
        <dbReference type="ARBA" id="ARBA00022670"/>
    </source>
</evidence>
<evidence type="ECO:0000256" key="1">
    <source>
        <dbReference type="ARBA" id="ARBA00007074"/>
    </source>
</evidence>
<dbReference type="PANTHER" id="PTHR47359">
    <property type="entry name" value="PEPTIDOGLYCAN DL-ENDOPEPTIDASE CWLO"/>
    <property type="match status" value="1"/>
</dbReference>
<evidence type="ECO:0000256" key="4">
    <source>
        <dbReference type="ARBA" id="ARBA00022807"/>
    </source>
</evidence>
<evidence type="ECO:0000313" key="8">
    <source>
        <dbReference type="EMBL" id="EPH45362.1"/>
    </source>
</evidence>
<name>S4AV78_9ACTN</name>
<protein>
    <submittedName>
        <fullName evidence="8">Putative Peptidoglycan endopeptidase RipB</fullName>
    </submittedName>
</protein>
<dbReference type="Gene3D" id="3.90.1720.10">
    <property type="entry name" value="endopeptidase domain like (from Nostoc punctiforme)"/>
    <property type="match status" value="1"/>
</dbReference>
<dbReference type="InterPro" id="IPR038765">
    <property type="entry name" value="Papain-like_cys_pep_sf"/>
</dbReference>
<evidence type="ECO:0000256" key="3">
    <source>
        <dbReference type="ARBA" id="ARBA00022801"/>
    </source>
</evidence>
<comment type="similarity">
    <text evidence="1">Belongs to the peptidase C40 family.</text>
</comment>
<feature type="chain" id="PRO_5038638135" evidence="6">
    <location>
        <begin position="27"/>
        <end position="384"/>
    </location>
</feature>
<proteinExistence type="inferred from homology"/>
<accession>S4AV78</accession>
<keyword evidence="6" id="KW-0732">Signal</keyword>
<dbReference type="GO" id="GO:0006508">
    <property type="term" value="P:proteolysis"/>
    <property type="evidence" value="ECO:0007669"/>
    <property type="project" value="UniProtKB-KW"/>
</dbReference>
<dbReference type="InterPro" id="IPR051794">
    <property type="entry name" value="PG_Endopeptidase_C40"/>
</dbReference>
<dbReference type="PROSITE" id="PS51935">
    <property type="entry name" value="NLPC_P60"/>
    <property type="match status" value="1"/>
</dbReference>
<reference evidence="8 9" key="1">
    <citation type="submission" date="2013-02" db="EMBL/GenBank/DDBJ databases">
        <title>Draft Genome Sequence of Streptomyces aurantiacus, Which Produces Setomimycin.</title>
        <authorList>
            <person name="Gruening B.A."/>
            <person name="Praeg A."/>
            <person name="Erxleben A."/>
            <person name="Guenther S."/>
            <person name="Mueller M."/>
        </authorList>
    </citation>
    <scope>NUCLEOTIDE SEQUENCE [LARGE SCALE GENOMIC DNA]</scope>
    <source>
        <strain evidence="8 9">JA 4570</strain>
    </source>
</reference>
<keyword evidence="9" id="KW-1185">Reference proteome</keyword>
<dbReference type="EMBL" id="AOPZ01000063">
    <property type="protein sequence ID" value="EPH45362.1"/>
    <property type="molecule type" value="Genomic_DNA"/>
</dbReference>
<comment type="caution">
    <text evidence="8">The sequence shown here is derived from an EMBL/GenBank/DDBJ whole genome shotgun (WGS) entry which is preliminary data.</text>
</comment>
<feature type="signal peptide" evidence="6">
    <location>
        <begin position="1"/>
        <end position="26"/>
    </location>
</feature>
<dbReference type="Proteomes" id="UP000014629">
    <property type="component" value="Unassembled WGS sequence"/>
</dbReference>
<feature type="region of interest" description="Disordered" evidence="5">
    <location>
        <begin position="320"/>
        <end position="341"/>
    </location>
</feature>
<gene>
    <name evidence="8" type="ORF">STRAU_1627</name>
</gene>
<dbReference type="AlphaFoldDB" id="S4AV78"/>
<dbReference type="SUPFAM" id="SSF54001">
    <property type="entry name" value="Cysteine proteinases"/>
    <property type="match status" value="1"/>
</dbReference>
<dbReference type="PANTHER" id="PTHR47359:SF3">
    <property type="entry name" value="NLP_P60 DOMAIN-CONTAINING PROTEIN-RELATED"/>
    <property type="match status" value="1"/>
</dbReference>
<evidence type="ECO:0000259" key="7">
    <source>
        <dbReference type="PROSITE" id="PS51935"/>
    </source>
</evidence>
<dbReference type="GO" id="GO:0008234">
    <property type="term" value="F:cysteine-type peptidase activity"/>
    <property type="evidence" value="ECO:0007669"/>
    <property type="project" value="UniProtKB-KW"/>
</dbReference>
<organism evidence="8 9">
    <name type="scientific">Streptomyces aurantiacus JA 4570</name>
    <dbReference type="NCBI Taxonomy" id="1286094"/>
    <lineage>
        <taxon>Bacteria</taxon>
        <taxon>Bacillati</taxon>
        <taxon>Actinomycetota</taxon>
        <taxon>Actinomycetes</taxon>
        <taxon>Kitasatosporales</taxon>
        <taxon>Streptomycetaceae</taxon>
        <taxon>Streptomyces</taxon>
        <taxon>Streptomyces aurantiacus group</taxon>
    </lineage>
</organism>
<keyword evidence="2" id="KW-0645">Protease</keyword>
<keyword evidence="3" id="KW-0378">Hydrolase</keyword>
<dbReference type="Pfam" id="PF00877">
    <property type="entry name" value="NLPC_P60"/>
    <property type="match status" value="1"/>
</dbReference>
<dbReference type="InterPro" id="IPR000064">
    <property type="entry name" value="NLP_P60_dom"/>
</dbReference>
<feature type="domain" description="NlpC/P60" evidence="7">
    <location>
        <begin position="257"/>
        <end position="384"/>
    </location>
</feature>
<dbReference type="RefSeq" id="WP_016639757.1">
    <property type="nucleotide sequence ID" value="NZ_AOPZ01000063.1"/>
</dbReference>
<evidence type="ECO:0000256" key="6">
    <source>
        <dbReference type="SAM" id="SignalP"/>
    </source>
</evidence>
<keyword evidence="4" id="KW-0788">Thiol protease</keyword>
<evidence type="ECO:0000313" key="9">
    <source>
        <dbReference type="Proteomes" id="UP000014629"/>
    </source>
</evidence>
<sequence length="384" mass="39283">MKRRYIALAAAGGLAGLAVVFMGGVAAHVSGTSAAAAAQQAQSAACAPGTQAGADVDATQVARQVNDVLAHSPSDIKVSGLPAPKEQIPAAKVIVATGAELGVPARGQVIALATALQESGLRNISHGDRDSVGLFQQRPSMGWGSRQQIMDPVYASTRFYRALKSVKGWERMPVTAAAQKVQKSGTPDAYAKHEPLATALQRAIAPRLGTAPAQPLGPGSGTAGALAGCGAGPDGSQYGTIEAGKLPKGYRIPANANPKARIAIQWALKQLGGHYQWGGSCTKPLGTSPTERCDCSSLMQRAYGIAGIQLGRTTYAQVTEGRPGSATAPQPGDLLFSGGSTSSPRHVAMAIGDGLLVHAPRPGRVIEVGKITDQGKVLAVRRVA</sequence>